<keyword evidence="1" id="KW-0472">Membrane</keyword>
<gene>
    <name evidence="2" type="ORF">SAMN05216198_0321</name>
</gene>
<sequence length="210" mass="24280">MIEESCSLIGTWIEPKYIIPAAMMLLSSGLFPLLLHKYKMTRERKEKLFDTRKSEYQEYFKVMESAARLAGQDYDKFLSKTLPEASLRLYKDESSPESIVNYQNILNEFTKGVQEGFQKATHELVGLRIVCSDALADLLDRFESLYKEILTLQPMMLQEIRESVTPESFISGEFNFETPTQVKMVEMGTDLGLLRDEIIKQMRSELGYKS</sequence>
<keyword evidence="1" id="KW-1133">Transmembrane helix</keyword>
<protein>
    <submittedName>
        <fullName evidence="2">Uncharacterized protein</fullName>
    </submittedName>
</protein>
<accession>A0A1H1LQ21</accession>
<dbReference type="Proteomes" id="UP000243426">
    <property type="component" value="Chromosome I"/>
</dbReference>
<evidence type="ECO:0000313" key="3">
    <source>
        <dbReference type="Proteomes" id="UP000243426"/>
    </source>
</evidence>
<evidence type="ECO:0000313" key="2">
    <source>
        <dbReference type="EMBL" id="SDR75899.1"/>
    </source>
</evidence>
<evidence type="ECO:0000256" key="1">
    <source>
        <dbReference type="SAM" id="Phobius"/>
    </source>
</evidence>
<dbReference type="STRING" id="797277.SAMN05216198_0321"/>
<proteinExistence type="predicted"/>
<feature type="transmembrane region" description="Helical" evidence="1">
    <location>
        <begin position="17"/>
        <end position="35"/>
    </location>
</feature>
<organism evidence="2 3">
    <name type="scientific">Halopseudomonas litoralis</name>
    <dbReference type="NCBI Taxonomy" id="797277"/>
    <lineage>
        <taxon>Bacteria</taxon>
        <taxon>Pseudomonadati</taxon>
        <taxon>Pseudomonadota</taxon>
        <taxon>Gammaproteobacteria</taxon>
        <taxon>Pseudomonadales</taxon>
        <taxon>Pseudomonadaceae</taxon>
        <taxon>Halopseudomonas</taxon>
    </lineage>
</organism>
<keyword evidence="1" id="KW-0812">Transmembrane</keyword>
<dbReference type="AlphaFoldDB" id="A0A1H1LQ21"/>
<reference evidence="3" key="1">
    <citation type="submission" date="2016-10" db="EMBL/GenBank/DDBJ databases">
        <authorList>
            <person name="Varghese N."/>
            <person name="Submissions S."/>
        </authorList>
    </citation>
    <scope>NUCLEOTIDE SEQUENCE [LARGE SCALE GENOMIC DNA]</scope>
    <source>
        <strain evidence="3">2SM5</strain>
    </source>
</reference>
<name>A0A1H1LQ21_9GAMM</name>
<keyword evidence="3" id="KW-1185">Reference proteome</keyword>
<dbReference type="EMBL" id="LT629748">
    <property type="protein sequence ID" value="SDR75899.1"/>
    <property type="molecule type" value="Genomic_DNA"/>
</dbReference>